<dbReference type="Gene3D" id="2.30.110.10">
    <property type="entry name" value="Electron Transport, Fmn-binding Protein, Chain A"/>
    <property type="match status" value="1"/>
</dbReference>
<dbReference type="InterPro" id="IPR011576">
    <property type="entry name" value="Pyridox_Oxase_N"/>
</dbReference>
<proteinExistence type="predicted"/>
<dbReference type="Proteomes" id="UP001597221">
    <property type="component" value="Unassembled WGS sequence"/>
</dbReference>
<dbReference type="SUPFAM" id="SSF50475">
    <property type="entry name" value="FMN-binding split barrel"/>
    <property type="match status" value="1"/>
</dbReference>
<comment type="caution">
    <text evidence="2">The sequence shown here is derived from an EMBL/GenBank/DDBJ whole genome shotgun (WGS) entry which is preliminary data.</text>
</comment>
<feature type="domain" description="Pyridoxamine 5'-phosphate oxidase N-terminal" evidence="1">
    <location>
        <begin position="8"/>
        <end position="128"/>
    </location>
</feature>
<keyword evidence="3" id="KW-1185">Reference proteome</keyword>
<sequence length="141" mass="16642">MNQEEVRQQIERILNESHIGTMATIKNNKPHSRYMTFFHRDLTLFTPTDKHAEKTDELEANPYTHIIIGYEGDGFGDEFVEYQGKVTFNHSEELKKELWNEDMKLYFDGPEDPNYTLLEIQPIGVRLMNKKGNEPMELYLN</sequence>
<accession>A0ABW4HVW0</accession>
<dbReference type="InterPro" id="IPR052917">
    <property type="entry name" value="Stress-Dev_Protein"/>
</dbReference>
<dbReference type="PANTHER" id="PTHR34818">
    <property type="entry name" value="PROTEIN BLI-3"/>
    <property type="match status" value="1"/>
</dbReference>
<gene>
    <name evidence="2" type="ORF">ACFSBH_17645</name>
</gene>
<evidence type="ECO:0000259" key="1">
    <source>
        <dbReference type="Pfam" id="PF01243"/>
    </source>
</evidence>
<dbReference type="EMBL" id="JBHUDE010000157">
    <property type="protein sequence ID" value="MFD1609445.1"/>
    <property type="molecule type" value="Genomic_DNA"/>
</dbReference>
<evidence type="ECO:0000313" key="2">
    <source>
        <dbReference type="EMBL" id="MFD1609445.1"/>
    </source>
</evidence>
<protein>
    <submittedName>
        <fullName evidence="2">Pyridoxamine 5'-phosphate oxidase family protein</fullName>
    </submittedName>
</protein>
<name>A0ABW4HVW0_9BACI</name>
<organism evidence="2 3">
    <name type="scientific">Oceanobacillus luteolus</name>
    <dbReference type="NCBI Taxonomy" id="1274358"/>
    <lineage>
        <taxon>Bacteria</taxon>
        <taxon>Bacillati</taxon>
        <taxon>Bacillota</taxon>
        <taxon>Bacilli</taxon>
        <taxon>Bacillales</taxon>
        <taxon>Bacillaceae</taxon>
        <taxon>Oceanobacillus</taxon>
    </lineage>
</organism>
<dbReference type="PANTHER" id="PTHR34818:SF1">
    <property type="entry name" value="PROTEIN BLI-3"/>
    <property type="match status" value="1"/>
</dbReference>
<dbReference type="Pfam" id="PF01243">
    <property type="entry name" value="PNPOx_N"/>
    <property type="match status" value="1"/>
</dbReference>
<reference evidence="3" key="1">
    <citation type="journal article" date="2019" name="Int. J. Syst. Evol. Microbiol.">
        <title>The Global Catalogue of Microorganisms (GCM) 10K type strain sequencing project: providing services to taxonomists for standard genome sequencing and annotation.</title>
        <authorList>
            <consortium name="The Broad Institute Genomics Platform"/>
            <consortium name="The Broad Institute Genome Sequencing Center for Infectious Disease"/>
            <person name="Wu L."/>
            <person name="Ma J."/>
        </authorList>
    </citation>
    <scope>NUCLEOTIDE SEQUENCE [LARGE SCALE GENOMIC DNA]</scope>
    <source>
        <strain evidence="3">CGMCC 1.12376</strain>
    </source>
</reference>
<evidence type="ECO:0000313" key="3">
    <source>
        <dbReference type="Proteomes" id="UP001597221"/>
    </source>
</evidence>
<dbReference type="RefSeq" id="WP_379598902.1">
    <property type="nucleotide sequence ID" value="NZ_JBHUDE010000157.1"/>
</dbReference>
<dbReference type="InterPro" id="IPR012349">
    <property type="entry name" value="Split_barrel_FMN-bd"/>
</dbReference>